<evidence type="ECO:0000313" key="3">
    <source>
        <dbReference type="EMBL" id="SHN06852.1"/>
    </source>
</evidence>
<proteinExistence type="predicted"/>
<evidence type="ECO:0008006" key="5">
    <source>
        <dbReference type="Google" id="ProtNLM"/>
    </source>
</evidence>
<dbReference type="Proteomes" id="UP000184305">
    <property type="component" value="Unassembled WGS sequence"/>
</dbReference>
<evidence type="ECO:0000256" key="1">
    <source>
        <dbReference type="SAM" id="MobiDB-lite"/>
    </source>
</evidence>
<feature type="region of interest" description="Disordered" evidence="1">
    <location>
        <begin position="46"/>
        <end position="99"/>
    </location>
</feature>
<feature type="region of interest" description="Disordered" evidence="1">
    <location>
        <begin position="118"/>
        <end position="229"/>
    </location>
</feature>
<sequence>MGQMESCADGCTVVVDASSPNAITAYKKPADISKTYWWVTGVFSGEECATSNGPDTNPPAPTESKSDRDCTPTSTSADGTQTSSCTETETEVDNQGCVAKGGSVGSVNGVMQCVASNKGPKATETKTNTKTESKTNPDGSKSETTTKTTEQKNCSGAGACSSNTTTNVNHNNTNADGTKGSESSTCTGSNCTGSTGSGDGKGEGDGDGEGEGEEGEGPAGPQGTLQKGEVGNFSEGITEWDQRIADVRGELDQKLGQYSNLFKGVFDLNLGTGGGSLPCDNIPVSFGSTSTTLRFCLADYSDPLSYLRYALLLGAAALAAVIILRG</sequence>
<keyword evidence="4" id="KW-1185">Reference proteome</keyword>
<gene>
    <name evidence="3" type="ORF">SAMN05216288_0461</name>
</gene>
<evidence type="ECO:0000256" key="2">
    <source>
        <dbReference type="SAM" id="Phobius"/>
    </source>
</evidence>
<keyword evidence="2" id="KW-0812">Transmembrane</keyword>
<protein>
    <recommendedName>
        <fullName evidence="5">TspB protein</fullName>
    </recommendedName>
</protein>
<feature type="compositionally biased region" description="Acidic residues" evidence="1">
    <location>
        <begin position="205"/>
        <end position="216"/>
    </location>
</feature>
<feature type="compositionally biased region" description="Basic and acidic residues" evidence="1">
    <location>
        <begin position="121"/>
        <end position="135"/>
    </location>
</feature>
<reference evidence="4" key="1">
    <citation type="submission" date="2016-11" db="EMBL/GenBank/DDBJ databases">
        <authorList>
            <person name="Varghese N."/>
            <person name="Submissions S."/>
        </authorList>
    </citation>
    <scope>NUCLEOTIDE SEQUENCE [LARGE SCALE GENOMIC DNA]</scope>
    <source>
        <strain evidence="4">CECT 8089</strain>
    </source>
</reference>
<feature type="compositionally biased region" description="Low complexity" evidence="1">
    <location>
        <begin position="163"/>
        <end position="194"/>
    </location>
</feature>
<dbReference type="STRING" id="1220495.SAMN05216288_0461"/>
<organism evidence="3 4">
    <name type="scientific">Phytopseudomonas punonensis</name>
    <dbReference type="NCBI Taxonomy" id="1220495"/>
    <lineage>
        <taxon>Bacteria</taxon>
        <taxon>Pseudomonadati</taxon>
        <taxon>Pseudomonadota</taxon>
        <taxon>Gammaproteobacteria</taxon>
        <taxon>Pseudomonadales</taxon>
        <taxon>Pseudomonadaceae</taxon>
        <taxon>Phytopseudomonas</taxon>
    </lineage>
</organism>
<keyword evidence="2" id="KW-1133">Transmembrane helix</keyword>
<feature type="transmembrane region" description="Helical" evidence="2">
    <location>
        <begin position="306"/>
        <end position="324"/>
    </location>
</feature>
<feature type="compositionally biased region" description="Low complexity" evidence="1">
    <location>
        <begin position="136"/>
        <end position="148"/>
    </location>
</feature>
<name>A0A1M7NT58_9GAMM</name>
<dbReference type="AlphaFoldDB" id="A0A1M7NT58"/>
<dbReference type="EMBL" id="FRBQ01000013">
    <property type="protein sequence ID" value="SHN06852.1"/>
    <property type="molecule type" value="Genomic_DNA"/>
</dbReference>
<feature type="compositionally biased region" description="Polar residues" evidence="1">
    <location>
        <begin position="71"/>
        <end position="85"/>
    </location>
</feature>
<evidence type="ECO:0000313" key="4">
    <source>
        <dbReference type="Proteomes" id="UP000184305"/>
    </source>
</evidence>
<accession>A0A1M7NT58</accession>
<keyword evidence="2" id="KW-0472">Membrane</keyword>